<name>A0ACC1XPT3_MELAZ</name>
<dbReference type="EMBL" id="CM051401">
    <property type="protein sequence ID" value="KAJ4712709.1"/>
    <property type="molecule type" value="Genomic_DNA"/>
</dbReference>
<evidence type="ECO:0000313" key="2">
    <source>
        <dbReference type="Proteomes" id="UP001164539"/>
    </source>
</evidence>
<accession>A0ACC1XPT3</accession>
<reference evidence="1 2" key="1">
    <citation type="journal article" date="2023" name="Science">
        <title>Complex scaffold remodeling in plant triterpene biosynthesis.</title>
        <authorList>
            <person name="De La Pena R."/>
            <person name="Hodgson H."/>
            <person name="Liu J.C."/>
            <person name="Stephenson M.J."/>
            <person name="Martin A.C."/>
            <person name="Owen C."/>
            <person name="Harkess A."/>
            <person name="Leebens-Mack J."/>
            <person name="Jimenez L.E."/>
            <person name="Osbourn A."/>
            <person name="Sattely E.S."/>
        </authorList>
    </citation>
    <scope>NUCLEOTIDE SEQUENCE [LARGE SCALE GENOMIC DNA]</scope>
    <source>
        <strain evidence="2">cv. JPN11</strain>
        <tissue evidence="1">Leaf</tissue>
    </source>
</reference>
<evidence type="ECO:0000313" key="1">
    <source>
        <dbReference type="EMBL" id="KAJ4712709.1"/>
    </source>
</evidence>
<comment type="caution">
    <text evidence="1">The sequence shown here is derived from an EMBL/GenBank/DDBJ whole genome shotgun (WGS) entry which is preliminary data.</text>
</comment>
<keyword evidence="2" id="KW-1185">Reference proteome</keyword>
<gene>
    <name evidence="1" type="ORF">OWV82_014905</name>
</gene>
<proteinExistence type="predicted"/>
<organism evidence="1 2">
    <name type="scientific">Melia azedarach</name>
    <name type="common">Chinaberry tree</name>
    <dbReference type="NCBI Taxonomy" id="155640"/>
    <lineage>
        <taxon>Eukaryota</taxon>
        <taxon>Viridiplantae</taxon>
        <taxon>Streptophyta</taxon>
        <taxon>Embryophyta</taxon>
        <taxon>Tracheophyta</taxon>
        <taxon>Spermatophyta</taxon>
        <taxon>Magnoliopsida</taxon>
        <taxon>eudicotyledons</taxon>
        <taxon>Gunneridae</taxon>
        <taxon>Pentapetalae</taxon>
        <taxon>rosids</taxon>
        <taxon>malvids</taxon>
        <taxon>Sapindales</taxon>
        <taxon>Meliaceae</taxon>
        <taxon>Melia</taxon>
    </lineage>
</organism>
<sequence>MIPHSYTVDSLSQSQDLASKIFSSSTPQQILSACVSIETFLHSHSSDQSRHFFSVTFPTLILKLFGFTNDSCASSPPQCSSWIDVVSSSNDPDLASRVFQLLSPGGIVLNSIFSVDRKSLVKFVFPTERLPEWSRFMLSSEKDAKILANVCPLFRGKVNEDSIKSTGSAYQIQLNVFEYYMFWFSYYPICRANNENNVDNLFTKRTKKEKFKLENWTYSIPGFSTNVKRGTEQKIECNLYLRLLYAYLREFVPINDLNVHQQPYRSSLLNYSSGHDGSIILRAEFLVDAFVNYWLIDNDFSPLSINVCKWFGVPHRLSAVSREIPPTSGLGELVKLFVKYLNLSSIVVASQCESNADYSGSPKWMVSDSSSVLFDNSVKSRDLASVVPCVSSVGSWNACIQRPLYRFILRTFLFCPVGTSIKNASEVFSVWVCYMEPWRISMDDFAEFDAVVNGSTKNAKMEDSQSRDSYLSQWQAYVLSNYLYYSSLVMHFIGFAHKFLHTDPELIVQMVLKVMIVLTSSKELIDLIKNVNTVFHSKQAGFSKSKLNSLYRFVPYIREQLQDWEDGLCESDADGSFLHENWNKDLKLFDDSEDGGQQLLQLFILRAEAELQAISGDNLAQNLQCIDSLKAQVSCFFGGHAIKPIAFSLEPEQQPPSRDEIFKPKRVGHHALADIKYKGDWMKRPISDDEIAWLAKLLIWLSVWLNETLGLNQPKESSVVRSKWSYVEVSGDDAGNVYGPVETMKAVLYAIGIWLRVLGTAMVNLMRKHG</sequence>
<dbReference type="Proteomes" id="UP001164539">
    <property type="component" value="Chromosome 8"/>
</dbReference>
<protein>
    <submittedName>
        <fullName evidence="1">Sphingomyelin phosphodiesterase</fullName>
    </submittedName>
</protein>